<dbReference type="PANTHER" id="PTHR15708:SF4">
    <property type="entry name" value="FI21477P1-RELATED"/>
    <property type="match status" value="1"/>
</dbReference>
<proteinExistence type="predicted"/>
<dbReference type="AlphaFoldDB" id="A0A2A2KRV2"/>
<dbReference type="GO" id="GO:0005543">
    <property type="term" value="F:phospholipid binding"/>
    <property type="evidence" value="ECO:0007669"/>
    <property type="project" value="TreeGrafter"/>
</dbReference>
<dbReference type="InterPro" id="IPR013606">
    <property type="entry name" value="I-BAR_dom"/>
</dbReference>
<organism evidence="3 4">
    <name type="scientific">Diploscapter pachys</name>
    <dbReference type="NCBI Taxonomy" id="2018661"/>
    <lineage>
        <taxon>Eukaryota</taxon>
        <taxon>Metazoa</taxon>
        <taxon>Ecdysozoa</taxon>
        <taxon>Nematoda</taxon>
        <taxon>Chromadorea</taxon>
        <taxon>Rhabditida</taxon>
        <taxon>Rhabditina</taxon>
        <taxon>Rhabditomorpha</taxon>
        <taxon>Rhabditoidea</taxon>
        <taxon>Rhabditidae</taxon>
        <taxon>Diploscapter</taxon>
    </lineage>
</organism>
<dbReference type="OrthoDB" id="10061327at2759"/>
<accession>A0A2A2KRV2</accession>
<feature type="compositionally biased region" description="Polar residues" evidence="1">
    <location>
        <begin position="445"/>
        <end position="457"/>
    </location>
</feature>
<protein>
    <recommendedName>
        <fullName evidence="2">IMD domain-containing protein</fullName>
    </recommendedName>
</protein>
<evidence type="ECO:0000313" key="4">
    <source>
        <dbReference type="Proteomes" id="UP000218231"/>
    </source>
</evidence>
<feature type="region of interest" description="Disordered" evidence="1">
    <location>
        <begin position="619"/>
        <end position="639"/>
    </location>
</feature>
<comment type="caution">
    <text evidence="3">The sequence shown here is derived from an EMBL/GenBank/DDBJ whole genome shotgun (WGS) entry which is preliminary data.</text>
</comment>
<keyword evidence="4" id="KW-1185">Reference proteome</keyword>
<dbReference type="Pfam" id="PF08397">
    <property type="entry name" value="IMD"/>
    <property type="match status" value="1"/>
</dbReference>
<dbReference type="GO" id="GO:0015629">
    <property type="term" value="C:actin cytoskeleton"/>
    <property type="evidence" value="ECO:0007669"/>
    <property type="project" value="TreeGrafter"/>
</dbReference>
<evidence type="ECO:0000256" key="1">
    <source>
        <dbReference type="SAM" id="MobiDB-lite"/>
    </source>
</evidence>
<dbReference type="EMBL" id="LIAE01007868">
    <property type="protein sequence ID" value="PAV76533.1"/>
    <property type="molecule type" value="Genomic_DNA"/>
</dbReference>
<dbReference type="GO" id="GO:0003779">
    <property type="term" value="F:actin binding"/>
    <property type="evidence" value="ECO:0007669"/>
    <property type="project" value="InterPro"/>
</dbReference>
<dbReference type="Proteomes" id="UP000218231">
    <property type="component" value="Unassembled WGS sequence"/>
</dbReference>
<dbReference type="Gene3D" id="1.20.1270.60">
    <property type="entry name" value="Arfaptin homology (AH) domain/BAR domain"/>
    <property type="match status" value="2"/>
</dbReference>
<dbReference type="GO" id="GO:0009898">
    <property type="term" value="C:cytoplasmic side of plasma membrane"/>
    <property type="evidence" value="ECO:0007669"/>
    <property type="project" value="TreeGrafter"/>
</dbReference>
<dbReference type="STRING" id="2018661.A0A2A2KRV2"/>
<dbReference type="GO" id="GO:0030031">
    <property type="term" value="P:cell projection assembly"/>
    <property type="evidence" value="ECO:0007669"/>
    <property type="project" value="TreeGrafter"/>
</dbReference>
<dbReference type="GO" id="GO:0007009">
    <property type="term" value="P:plasma membrane organization"/>
    <property type="evidence" value="ECO:0007669"/>
    <property type="project" value="InterPro"/>
</dbReference>
<gene>
    <name evidence="3" type="ORF">WR25_13659</name>
</gene>
<dbReference type="PANTHER" id="PTHR15708">
    <property type="entry name" value="ACTIN BUNDLING/MISSING IN METASTASIS-RELATED"/>
    <property type="match status" value="1"/>
</dbReference>
<dbReference type="PROSITE" id="PS51338">
    <property type="entry name" value="IMD"/>
    <property type="match status" value="1"/>
</dbReference>
<name>A0A2A2KRV2_9BILA</name>
<dbReference type="InterPro" id="IPR027267">
    <property type="entry name" value="AH/BAR_dom_sf"/>
</dbReference>
<evidence type="ECO:0000259" key="2">
    <source>
        <dbReference type="PROSITE" id="PS51338"/>
    </source>
</evidence>
<feature type="region of interest" description="Disordered" evidence="1">
    <location>
        <begin position="445"/>
        <end position="481"/>
    </location>
</feature>
<evidence type="ECO:0000313" key="3">
    <source>
        <dbReference type="EMBL" id="PAV76533.1"/>
    </source>
</evidence>
<feature type="domain" description="IMD" evidence="2">
    <location>
        <begin position="1"/>
        <end position="98"/>
    </location>
</feature>
<feature type="region of interest" description="Disordered" evidence="1">
    <location>
        <begin position="500"/>
        <end position="570"/>
    </location>
</feature>
<feature type="compositionally biased region" description="Polar residues" evidence="1">
    <location>
        <begin position="619"/>
        <end position="633"/>
    </location>
</feature>
<dbReference type="InterPro" id="IPR030127">
    <property type="entry name" value="MTSS1/MTSS2"/>
</dbReference>
<reference evidence="3 4" key="1">
    <citation type="journal article" date="2017" name="Curr. Biol.">
        <title>Genome architecture and evolution of a unichromosomal asexual nematode.</title>
        <authorList>
            <person name="Fradin H."/>
            <person name="Zegar C."/>
            <person name="Gutwein M."/>
            <person name="Lucas J."/>
            <person name="Kovtun M."/>
            <person name="Corcoran D."/>
            <person name="Baugh L.R."/>
            <person name="Kiontke K."/>
            <person name="Gunsalus K."/>
            <person name="Fitch D.H."/>
            <person name="Piano F."/>
        </authorList>
    </citation>
    <scope>NUCLEOTIDE SEQUENCE [LARGE SCALE GENOMIC DNA]</scope>
    <source>
        <strain evidence="3">PF1309</strain>
    </source>
</reference>
<dbReference type="SUPFAM" id="SSF103657">
    <property type="entry name" value="BAR/IMD domain-like"/>
    <property type="match status" value="1"/>
</dbReference>
<sequence>MDSDLEFNTLAAVSQSVINDIKNSHPTWETVNQKALKLATSLRSTVQCLTAFVDAVQSVTDYANNLKGATRDIGACMTRVCMRERVLETRLRAMADSLSEQLVTTVQGKTAFWKQRTTDLEKICVKHNKKARNRKTLLDPSTLAEQRELCAQVLAEQRSQFAFFVSSVMSFLNTEIATLEEGAHIRQVTESLESTLQHVDGPSLISGIVSDISQGSEGAWKRCLDKANSSFLASEAASSSNYSSSDVSFNVSRATTPACPDLNGTPAFKRPSTLSGLQLMQSNGEGTNGSGQMGGVYQIAQIGKPPLQRRSSEKSLTKISPPSPPMNATGYGTTNGEKFQSQNQSPLQQIHSIHHPSILAARSQGLVQRNGNAVVYPRNSTNSFAGTPMCSYAPSSSTSSSEAPSSAAFIAETIQQIDQLGSDLENYCIATEQQHLMMQLAKNNNASPLQNGQNGETPTFELPNGSAKGKEEKRFSHPAPPTSLLLDYATVNVSTFYNNQNPGTIPRPPSVGAQSAPGPLSHHGGSMNSVNTVHMGGNGLRFRENGSRPPPPVRRSSQITAATPTAPSVAEARMSMGSSIMGSRQSLNSASLYSQLGSQPDVRYSGQMSSISNIAPSAYSYQPNQNRQSQVNAAANYKI</sequence>